<evidence type="ECO:0000313" key="4">
    <source>
        <dbReference type="EMBL" id="MBH8572399.1"/>
    </source>
</evidence>
<dbReference type="PANTHER" id="PTHR46470:SF4">
    <property type="entry name" value="5-AMINO-6-(5-PHOSPHO-D-RIBITYLAMINO)URACIL PHOSPHATASE YIGB"/>
    <property type="match status" value="1"/>
</dbReference>
<proteinExistence type="predicted"/>
<dbReference type="Gene3D" id="3.40.50.1000">
    <property type="entry name" value="HAD superfamily/HAD-like"/>
    <property type="match status" value="1"/>
</dbReference>
<dbReference type="SUPFAM" id="SSF56784">
    <property type="entry name" value="HAD-like"/>
    <property type="match status" value="1"/>
</dbReference>
<evidence type="ECO:0000313" key="5">
    <source>
        <dbReference type="Proteomes" id="UP000662314"/>
    </source>
</evidence>
<gene>
    <name evidence="4" type="ORF">I8752_04990</name>
</gene>
<dbReference type="Pfam" id="PF00702">
    <property type="entry name" value="Hydrolase"/>
    <property type="match status" value="1"/>
</dbReference>
<keyword evidence="5" id="KW-1185">Reference proteome</keyword>
<evidence type="ECO:0000256" key="2">
    <source>
        <dbReference type="ARBA" id="ARBA00022801"/>
    </source>
</evidence>
<comment type="cofactor">
    <cofactor evidence="1">
        <name>Mg(2+)</name>
        <dbReference type="ChEBI" id="CHEBI:18420"/>
    </cofactor>
</comment>
<name>A0A8J7HY50_9NOST</name>
<keyword evidence="2 4" id="KW-0378">Hydrolase</keyword>
<dbReference type="InterPro" id="IPR036412">
    <property type="entry name" value="HAD-like_sf"/>
</dbReference>
<dbReference type="PRINTS" id="PR00413">
    <property type="entry name" value="HADHALOGNASE"/>
</dbReference>
<keyword evidence="3" id="KW-0460">Magnesium</keyword>
<dbReference type="NCBIfam" id="TIGR01549">
    <property type="entry name" value="HAD-SF-IA-v1"/>
    <property type="match status" value="1"/>
</dbReference>
<dbReference type="InterPro" id="IPR023214">
    <property type="entry name" value="HAD_sf"/>
</dbReference>
<protein>
    <submittedName>
        <fullName evidence="4">HAD family hydrolase</fullName>
    </submittedName>
</protein>
<dbReference type="Gene3D" id="1.20.120.710">
    <property type="entry name" value="Haloacid dehalogenase hydrolase-like domain"/>
    <property type="match status" value="1"/>
</dbReference>
<reference evidence="4 5" key="1">
    <citation type="journal article" date="2021" name="Int. J. Syst. Evol. Microbiol.">
        <title>Amazonocrinis nigriterrae gen. nov., sp. nov., Atlanticothrix silvestris gen. nov., sp. nov. and Dendronalium phyllosphericum gen. nov., sp. nov., nostocacean cyanobacteria from Brazilian environments.</title>
        <authorList>
            <person name="Alvarenga D.O."/>
            <person name="Andreote A.P.D."/>
            <person name="Branco L.H.Z."/>
            <person name="Delbaje E."/>
            <person name="Cruz R.B."/>
            <person name="Varani A.M."/>
            <person name="Fiore M.F."/>
        </authorList>
    </citation>
    <scope>NUCLEOTIDE SEQUENCE [LARGE SCALE GENOMIC DNA]</scope>
    <source>
        <strain evidence="4 5">CENA369</strain>
    </source>
</reference>
<accession>A0A8J7HY50</accession>
<dbReference type="SFLD" id="SFLDG01129">
    <property type="entry name" value="C1.5:_HAD__Beta-PGM__Phosphata"/>
    <property type="match status" value="1"/>
</dbReference>
<dbReference type="AlphaFoldDB" id="A0A8J7HY50"/>
<organism evidence="4 5">
    <name type="scientific">Dendronalium phyllosphericum CENA369</name>
    <dbReference type="NCBI Taxonomy" id="1725256"/>
    <lineage>
        <taxon>Bacteria</taxon>
        <taxon>Bacillati</taxon>
        <taxon>Cyanobacteriota</taxon>
        <taxon>Cyanophyceae</taxon>
        <taxon>Nostocales</taxon>
        <taxon>Nostocaceae</taxon>
        <taxon>Dendronalium</taxon>
        <taxon>Dendronalium phyllosphericum</taxon>
    </lineage>
</organism>
<dbReference type="InterPro" id="IPR006439">
    <property type="entry name" value="HAD-SF_hydro_IA"/>
</dbReference>
<dbReference type="GO" id="GO:0044281">
    <property type="term" value="P:small molecule metabolic process"/>
    <property type="evidence" value="ECO:0007669"/>
    <property type="project" value="UniProtKB-ARBA"/>
</dbReference>
<dbReference type="Proteomes" id="UP000662314">
    <property type="component" value="Unassembled WGS sequence"/>
</dbReference>
<dbReference type="InterPro" id="IPR051400">
    <property type="entry name" value="HAD-like_hydrolase"/>
</dbReference>
<evidence type="ECO:0000256" key="3">
    <source>
        <dbReference type="ARBA" id="ARBA00022842"/>
    </source>
</evidence>
<dbReference type="PANTHER" id="PTHR46470">
    <property type="entry name" value="N-ACYLNEURAMINATE-9-PHOSPHATASE"/>
    <property type="match status" value="1"/>
</dbReference>
<dbReference type="GO" id="GO:0016787">
    <property type="term" value="F:hydrolase activity"/>
    <property type="evidence" value="ECO:0007669"/>
    <property type="project" value="UniProtKB-KW"/>
</dbReference>
<dbReference type="SFLD" id="SFLDS00003">
    <property type="entry name" value="Haloacid_Dehalogenase"/>
    <property type="match status" value="1"/>
</dbReference>
<evidence type="ECO:0000256" key="1">
    <source>
        <dbReference type="ARBA" id="ARBA00001946"/>
    </source>
</evidence>
<dbReference type="RefSeq" id="WP_214431223.1">
    <property type="nucleotide sequence ID" value="NZ_CAWPUQ010000024.1"/>
</dbReference>
<sequence>MIKAVLFDLDDTLINRDAAIRDAASALFNKVIPHSEDELNIFQEQWISLTRKWYKKFYAKEVTFQESGRGKLREAFLKYGYEFSDTNADTLLSEYWEHYVSMCHLFNDVDECFAQLDKCKIGVITNGQEAQQVEVLKRCGILSVMDIVVTSEAAGFAKPAPQIFQVACAKLGVQETESVYVGDNLELDAIAARDAGLIGVWLNRLHGGLQASPRIGEQINRLTELSELML</sequence>
<dbReference type="EMBL" id="JAECZA010000012">
    <property type="protein sequence ID" value="MBH8572399.1"/>
    <property type="molecule type" value="Genomic_DNA"/>
</dbReference>
<comment type="caution">
    <text evidence="4">The sequence shown here is derived from an EMBL/GenBank/DDBJ whole genome shotgun (WGS) entry which is preliminary data.</text>
</comment>